<evidence type="ECO:0000256" key="1">
    <source>
        <dbReference type="ARBA" id="ARBA00022729"/>
    </source>
</evidence>
<proteinExistence type="predicted"/>
<organism evidence="4 5">
    <name type="scientific">Desmophyllum pertusum</name>
    <dbReference type="NCBI Taxonomy" id="174260"/>
    <lineage>
        <taxon>Eukaryota</taxon>
        <taxon>Metazoa</taxon>
        <taxon>Cnidaria</taxon>
        <taxon>Anthozoa</taxon>
        <taxon>Hexacorallia</taxon>
        <taxon>Scleractinia</taxon>
        <taxon>Caryophylliina</taxon>
        <taxon>Caryophylliidae</taxon>
        <taxon>Desmophyllum</taxon>
    </lineage>
</organism>
<keyword evidence="1 3" id="KW-0732">Signal</keyword>
<evidence type="ECO:0000256" key="3">
    <source>
        <dbReference type="SAM" id="SignalP"/>
    </source>
</evidence>
<keyword evidence="2" id="KW-1015">Disulfide bond</keyword>
<sequence length="233" mass="26283">MNVQQLLMFVAFTTATVKTVRSLECYKCNASWSASMCLRNSRIETCPHQPESVCMAIDASVTNLKGEKSILFVRQCASKSECSSSQPCKDIKLHLWRERPGLLVEPDCRPQCCSSDHCNHPVPTPNLPKSSTRKILPTSITPPKKCFEFEPEFVSKLPGRKPREKKCSKYGEFDSCFTLQAQVINVTTRKVTETAEWKDCAMESRDCHAIANRCTTLRELLKSRGADVANCRR</sequence>
<accession>A0A9X0A6A6</accession>
<evidence type="ECO:0000313" key="4">
    <source>
        <dbReference type="EMBL" id="KAJ7393908.1"/>
    </source>
</evidence>
<keyword evidence="5" id="KW-1185">Reference proteome</keyword>
<dbReference type="AlphaFoldDB" id="A0A9X0A6A6"/>
<dbReference type="CDD" id="cd00117">
    <property type="entry name" value="TFP"/>
    <property type="match status" value="1"/>
</dbReference>
<evidence type="ECO:0000256" key="2">
    <source>
        <dbReference type="ARBA" id="ARBA00023157"/>
    </source>
</evidence>
<dbReference type="OrthoDB" id="5981695at2759"/>
<dbReference type="PANTHER" id="PTHR10036">
    <property type="entry name" value="CD59 GLYCOPROTEIN"/>
    <property type="match status" value="1"/>
</dbReference>
<reference evidence="4" key="1">
    <citation type="submission" date="2023-01" db="EMBL/GenBank/DDBJ databases">
        <title>Genome assembly of the deep-sea coral Lophelia pertusa.</title>
        <authorList>
            <person name="Herrera S."/>
            <person name="Cordes E."/>
        </authorList>
    </citation>
    <scope>NUCLEOTIDE SEQUENCE</scope>
    <source>
        <strain evidence="4">USNM1676648</strain>
        <tissue evidence="4">Polyp</tissue>
    </source>
</reference>
<dbReference type="Proteomes" id="UP001163046">
    <property type="component" value="Unassembled WGS sequence"/>
</dbReference>
<gene>
    <name evidence="4" type="ORF">OS493_003577</name>
</gene>
<dbReference type="Gene3D" id="2.10.60.10">
    <property type="entry name" value="CD59"/>
    <property type="match status" value="1"/>
</dbReference>
<evidence type="ECO:0000313" key="5">
    <source>
        <dbReference type="Proteomes" id="UP001163046"/>
    </source>
</evidence>
<dbReference type="InterPro" id="IPR045860">
    <property type="entry name" value="Snake_toxin-like_sf"/>
</dbReference>
<feature type="chain" id="PRO_5040960648" evidence="3">
    <location>
        <begin position="23"/>
        <end position="233"/>
    </location>
</feature>
<comment type="caution">
    <text evidence="4">The sequence shown here is derived from an EMBL/GenBank/DDBJ whole genome shotgun (WGS) entry which is preliminary data.</text>
</comment>
<name>A0A9X0A6A6_9CNID</name>
<protein>
    <submittedName>
        <fullName evidence="4">Uncharacterized protein</fullName>
    </submittedName>
</protein>
<dbReference type="SUPFAM" id="SSF57302">
    <property type="entry name" value="Snake toxin-like"/>
    <property type="match status" value="1"/>
</dbReference>
<feature type="signal peptide" evidence="3">
    <location>
        <begin position="1"/>
        <end position="22"/>
    </location>
</feature>
<dbReference type="EMBL" id="MU825397">
    <property type="protein sequence ID" value="KAJ7393908.1"/>
    <property type="molecule type" value="Genomic_DNA"/>
</dbReference>